<accession>A0A813FUR3</accession>
<dbReference type="AlphaFoldDB" id="A0A813FUR3"/>
<dbReference type="InterPro" id="IPR011990">
    <property type="entry name" value="TPR-like_helical_dom_sf"/>
</dbReference>
<evidence type="ECO:0000256" key="1">
    <source>
        <dbReference type="SAM" id="MobiDB-lite"/>
    </source>
</evidence>
<feature type="region of interest" description="Disordered" evidence="1">
    <location>
        <begin position="1"/>
        <end position="35"/>
    </location>
</feature>
<feature type="compositionally biased region" description="Low complexity" evidence="1">
    <location>
        <begin position="1"/>
        <end position="21"/>
    </location>
</feature>
<proteinExistence type="predicted"/>
<evidence type="ECO:0000313" key="3">
    <source>
        <dbReference type="Proteomes" id="UP000654075"/>
    </source>
</evidence>
<dbReference type="Gene3D" id="1.25.40.10">
    <property type="entry name" value="Tetratricopeptide repeat domain"/>
    <property type="match status" value="1"/>
</dbReference>
<gene>
    <name evidence="2" type="ORF">PGLA1383_LOCUS34201</name>
</gene>
<organism evidence="2 3">
    <name type="scientific">Polarella glacialis</name>
    <name type="common">Dinoflagellate</name>
    <dbReference type="NCBI Taxonomy" id="89957"/>
    <lineage>
        <taxon>Eukaryota</taxon>
        <taxon>Sar</taxon>
        <taxon>Alveolata</taxon>
        <taxon>Dinophyceae</taxon>
        <taxon>Suessiales</taxon>
        <taxon>Suessiaceae</taxon>
        <taxon>Polarella</taxon>
    </lineage>
</organism>
<reference evidence="2" key="1">
    <citation type="submission" date="2021-02" db="EMBL/GenBank/DDBJ databases">
        <authorList>
            <person name="Dougan E. K."/>
            <person name="Rhodes N."/>
            <person name="Thang M."/>
            <person name="Chan C."/>
        </authorList>
    </citation>
    <scope>NUCLEOTIDE SEQUENCE</scope>
</reference>
<dbReference type="EMBL" id="CAJNNV010025891">
    <property type="protein sequence ID" value="CAE8616516.1"/>
    <property type="molecule type" value="Genomic_DNA"/>
</dbReference>
<dbReference type="Proteomes" id="UP000654075">
    <property type="component" value="Unassembled WGS sequence"/>
</dbReference>
<name>A0A813FUR3_POLGL</name>
<evidence type="ECO:0008006" key="4">
    <source>
        <dbReference type="Google" id="ProtNLM"/>
    </source>
</evidence>
<sequence>MAGRNKNNNNKNNNKNNSKNNNKSKKKKKNNNNKEAKCAVCPLAAFLDSGVPADDRGGDIPAEAPRQEVLPVATEDVELERPLQTESDLWLAVFHGLSGNHMEAEDMLWKLAREHPQDALIQMMYGLELMGLKLYTEAEHHLREAMGLDPTDWRPAYHLGTVLHQTEIKPMEARELLRRAAVRAPREPDVWKWLAFALAQNLDELREEAATTSTKTTTTTTADLVEEARVAAQTALALTHDPELEIVVDLWARRMPPEP</sequence>
<evidence type="ECO:0000313" key="2">
    <source>
        <dbReference type="EMBL" id="CAE8616516.1"/>
    </source>
</evidence>
<comment type="caution">
    <text evidence="2">The sequence shown here is derived from an EMBL/GenBank/DDBJ whole genome shotgun (WGS) entry which is preliminary data.</text>
</comment>
<feature type="compositionally biased region" description="Basic residues" evidence="1">
    <location>
        <begin position="22"/>
        <end position="31"/>
    </location>
</feature>
<protein>
    <recommendedName>
        <fullName evidence="4">Tetratricopeptide repeat protein 38</fullName>
    </recommendedName>
</protein>
<keyword evidence="3" id="KW-1185">Reference proteome</keyword>
<dbReference type="SUPFAM" id="SSF48452">
    <property type="entry name" value="TPR-like"/>
    <property type="match status" value="1"/>
</dbReference>